<dbReference type="InterPro" id="IPR010710">
    <property type="entry name" value="DUF1289"/>
</dbReference>
<comment type="caution">
    <text evidence="1">The sequence shown here is derived from an EMBL/GenBank/DDBJ whole genome shotgun (WGS) entry which is preliminary data.</text>
</comment>
<protein>
    <recommendedName>
        <fullName evidence="3">Fe-S protein YdhL (DUF1289 family)</fullName>
    </recommendedName>
</protein>
<organism evidence="1 2">
    <name type="scientific">Pseudorhodoferax soli</name>
    <dbReference type="NCBI Taxonomy" id="545864"/>
    <lineage>
        <taxon>Bacteria</taxon>
        <taxon>Pseudomonadati</taxon>
        <taxon>Pseudomonadota</taxon>
        <taxon>Betaproteobacteria</taxon>
        <taxon>Burkholderiales</taxon>
        <taxon>Comamonadaceae</taxon>
    </lineage>
</organism>
<dbReference type="EMBL" id="QPJK01000002">
    <property type="protein sequence ID" value="RCW74081.1"/>
    <property type="molecule type" value="Genomic_DNA"/>
</dbReference>
<dbReference type="AlphaFoldDB" id="A0A368Y1A2"/>
<evidence type="ECO:0000313" key="2">
    <source>
        <dbReference type="Proteomes" id="UP000252884"/>
    </source>
</evidence>
<dbReference type="PANTHER" id="PTHR35175:SF2">
    <property type="entry name" value="DUF1289 DOMAIN-CONTAINING PROTEIN"/>
    <property type="match status" value="1"/>
</dbReference>
<sequence>MTPAQALLRRGPRTLAAAGDVGSPCVSVCRMGADGLCEGCLRRLEEIAGWSRMDDAARRAVWRLVLERAGEAVA</sequence>
<evidence type="ECO:0008006" key="3">
    <source>
        <dbReference type="Google" id="ProtNLM"/>
    </source>
</evidence>
<dbReference type="OrthoDB" id="8911262at2"/>
<gene>
    <name evidence="1" type="ORF">DES41_102401</name>
</gene>
<evidence type="ECO:0000313" key="1">
    <source>
        <dbReference type="EMBL" id="RCW74081.1"/>
    </source>
</evidence>
<name>A0A368Y1A2_9BURK</name>
<dbReference type="RefSeq" id="WP_114467221.1">
    <property type="nucleotide sequence ID" value="NZ_QPJK01000002.1"/>
</dbReference>
<proteinExistence type="predicted"/>
<dbReference type="Pfam" id="PF06945">
    <property type="entry name" value="DUF1289"/>
    <property type="match status" value="1"/>
</dbReference>
<dbReference type="Proteomes" id="UP000252884">
    <property type="component" value="Unassembled WGS sequence"/>
</dbReference>
<keyword evidence="2" id="KW-1185">Reference proteome</keyword>
<accession>A0A368Y1A2</accession>
<dbReference type="PANTHER" id="PTHR35175">
    <property type="entry name" value="DUF1289 DOMAIN-CONTAINING PROTEIN"/>
    <property type="match status" value="1"/>
</dbReference>
<reference evidence="1 2" key="1">
    <citation type="submission" date="2018-07" db="EMBL/GenBank/DDBJ databases">
        <title>Genomic Encyclopedia of Type Strains, Phase IV (KMG-IV): sequencing the most valuable type-strain genomes for metagenomic binning, comparative biology and taxonomic classification.</title>
        <authorList>
            <person name="Goeker M."/>
        </authorList>
    </citation>
    <scope>NUCLEOTIDE SEQUENCE [LARGE SCALE GENOMIC DNA]</scope>
    <source>
        <strain evidence="1 2">DSM 21634</strain>
    </source>
</reference>